<evidence type="ECO:0000313" key="1">
    <source>
        <dbReference type="EMBL" id="TBU22418.1"/>
    </source>
</evidence>
<reference evidence="1" key="1">
    <citation type="submission" date="2019-01" db="EMBL/GenBank/DDBJ databases">
        <title>Draft genome sequences of three monokaryotic isolates of the white-rot basidiomycete fungus Dichomitus squalens.</title>
        <authorList>
            <consortium name="DOE Joint Genome Institute"/>
            <person name="Lopez S.C."/>
            <person name="Andreopoulos B."/>
            <person name="Pangilinan J."/>
            <person name="Lipzen A."/>
            <person name="Riley R."/>
            <person name="Ahrendt S."/>
            <person name="Ng V."/>
            <person name="Barry K."/>
            <person name="Daum C."/>
            <person name="Grigoriev I.V."/>
            <person name="Hilden K.S."/>
            <person name="Makela M.R."/>
            <person name="de Vries R.P."/>
        </authorList>
    </citation>
    <scope>NUCLEOTIDE SEQUENCE [LARGE SCALE GENOMIC DNA]</scope>
    <source>
        <strain evidence="1">OM18370.1</strain>
    </source>
</reference>
<dbReference type="Proteomes" id="UP000292957">
    <property type="component" value="Unassembled WGS sequence"/>
</dbReference>
<protein>
    <submittedName>
        <fullName evidence="1">Uncharacterized protein</fullName>
    </submittedName>
</protein>
<organism evidence="1">
    <name type="scientific">Dichomitus squalens</name>
    <dbReference type="NCBI Taxonomy" id="114155"/>
    <lineage>
        <taxon>Eukaryota</taxon>
        <taxon>Fungi</taxon>
        <taxon>Dikarya</taxon>
        <taxon>Basidiomycota</taxon>
        <taxon>Agaricomycotina</taxon>
        <taxon>Agaricomycetes</taxon>
        <taxon>Polyporales</taxon>
        <taxon>Polyporaceae</taxon>
        <taxon>Dichomitus</taxon>
    </lineage>
</organism>
<proteinExistence type="predicted"/>
<dbReference type="EMBL" id="ML143543">
    <property type="protein sequence ID" value="TBU22418.1"/>
    <property type="molecule type" value="Genomic_DNA"/>
</dbReference>
<gene>
    <name evidence="1" type="ORF">BD311DRAFT_770431</name>
</gene>
<sequence>MQKSSARTSQVWVRYPKTRHMRAEVCRVRVWRAEHERDRRRGTNSLEFCPCECATSTEDELCQGIPDISIVHEWCVGVLHGWYVSKGVHICAPNTHRAS</sequence>
<dbReference type="AlphaFoldDB" id="A0A4Q9M8E7"/>
<name>A0A4Q9M8E7_9APHY</name>
<accession>A0A4Q9M8E7</accession>